<dbReference type="PROSITE" id="PS50113">
    <property type="entry name" value="PAC"/>
    <property type="match status" value="1"/>
</dbReference>
<dbReference type="InterPro" id="IPR000160">
    <property type="entry name" value="GGDEF_dom"/>
</dbReference>
<evidence type="ECO:0000259" key="7">
    <source>
        <dbReference type="PROSITE" id="PS50839"/>
    </source>
</evidence>
<dbReference type="Pfam" id="PF00563">
    <property type="entry name" value="EAL"/>
    <property type="match status" value="1"/>
</dbReference>
<dbReference type="EMBL" id="JAGISH010000007">
    <property type="protein sequence ID" value="MBP0483504.1"/>
    <property type="molecule type" value="Genomic_DNA"/>
</dbReference>
<dbReference type="SUPFAM" id="SSF55073">
    <property type="entry name" value="Nucleotide cyclase"/>
    <property type="match status" value="1"/>
</dbReference>
<evidence type="ECO:0000313" key="11">
    <source>
        <dbReference type="Proteomes" id="UP000675940"/>
    </source>
</evidence>
<dbReference type="InterPro" id="IPR000700">
    <property type="entry name" value="PAS-assoc_C"/>
</dbReference>
<dbReference type="Gene3D" id="3.20.20.450">
    <property type="entry name" value="EAL domain"/>
    <property type="match status" value="1"/>
</dbReference>
<sequence length="838" mass="91832">MVLLFLTVAAFMAVKADQNSDIRNMVQTNARLVSMAVESRLEEDFAVAGLFALQLQEATQVMSEAFSLNAASIFGYLEDLQALNWVGPDGVITATHPPRGNEAAHGLDLSTLEAPARTLDEARLTGTLRLTPPLTLAQGGKGFVGYLPVYHHGEIGGFINLVFRAEPLLDSIIRPQLGDDFIVAIADGPLSVHGNFSHASQQPFALVTSLMVAGRTWDLAIAPTKTALNDRFALFDEAVLIAGFILSCALAALVYVMGKGQEAIRDSEERFALAMKGASDGLFDRDLRTGDVYLSPVWFRMLGYEPDALPHSLDTVRELLHPDDREVLTERLDDLRENGPTNLEREFRMRHRDGSWISILSRAFVVFKDGKATRLVGTHVDITADRKREHALRRAAVTDHLTGLHNRRGLDEELATLAASLGKGERLAIFHLDLDRFKQVNDTEGHQAGDAALCHTASGLKELEAEFELMARVGGDEFLLLRCSGDSDADIAALAKLIARRVGQPLQLGDKSLRLGTSIGISFVEHGGDSDIERAVADADIALKHAKEDGRGRHAFFEPGMREEAVLRATMQEEIRIGLRGDEFSAYFQPQVDLRTRKIVGFEALARWHHPTRGTLSAGQFLQFVASSSVVKLIDRQVLHHACKALTLLQGTCKDLVTVSVNISTEQLSEPGAADEIYGEVLLAGAAPRQVRLEILETTLLGERSPKITENVRRLAEHGFQIELDDFGTGHTAISSLLNFPISRIKVDRSLIRHVDCDARLQTVVHTILELGENLGIDVLAEGIETQAEAAYLALNRCGSGQGYHIARPMPLHELKAWIVSRERQQPAPMAPVLIQSG</sequence>
<keyword evidence="4" id="KW-0472">Membrane</keyword>
<dbReference type="PANTHER" id="PTHR44757:SF2">
    <property type="entry name" value="BIOFILM ARCHITECTURE MAINTENANCE PROTEIN MBAA"/>
    <property type="match status" value="1"/>
</dbReference>
<comment type="subcellular location">
    <subcellularLocation>
        <location evidence="1">Membrane</location>
    </subcellularLocation>
</comment>
<organism evidence="10 11">
    <name type="scientific">Sagittula salina</name>
    <dbReference type="NCBI Taxonomy" id="2820268"/>
    <lineage>
        <taxon>Bacteria</taxon>
        <taxon>Pseudomonadati</taxon>
        <taxon>Pseudomonadota</taxon>
        <taxon>Alphaproteobacteria</taxon>
        <taxon>Rhodobacterales</taxon>
        <taxon>Roseobacteraceae</taxon>
        <taxon>Sagittula</taxon>
    </lineage>
</organism>
<feature type="domain" description="EAL" evidence="8">
    <location>
        <begin position="568"/>
        <end position="823"/>
    </location>
</feature>
<evidence type="ECO:0000256" key="1">
    <source>
        <dbReference type="ARBA" id="ARBA00004370"/>
    </source>
</evidence>
<dbReference type="Gene3D" id="3.30.450.20">
    <property type="entry name" value="PAS domain"/>
    <property type="match status" value="1"/>
</dbReference>
<protein>
    <submittedName>
        <fullName evidence="10">EAL domain-containing protein</fullName>
    </submittedName>
</protein>
<keyword evidence="3" id="KW-1133">Transmembrane helix</keyword>
<dbReference type="Pfam" id="PF08447">
    <property type="entry name" value="PAS_3"/>
    <property type="match status" value="1"/>
</dbReference>
<feature type="domain" description="PAS" evidence="5">
    <location>
        <begin position="267"/>
        <end position="339"/>
    </location>
</feature>
<dbReference type="RefSeq" id="WP_209361446.1">
    <property type="nucleotide sequence ID" value="NZ_JAGISH010000007.1"/>
</dbReference>
<gene>
    <name evidence="10" type="ORF">J5474_13515</name>
</gene>
<evidence type="ECO:0000259" key="6">
    <source>
        <dbReference type="PROSITE" id="PS50113"/>
    </source>
</evidence>
<accession>A0A940MQC1</accession>
<reference evidence="10" key="1">
    <citation type="submission" date="2021-03" db="EMBL/GenBank/DDBJ databases">
        <title>Sagittula salina sp. nov. strain M10.9X isolated from the marine waste.</title>
        <authorList>
            <person name="Satari L."/>
            <person name="Molina-Menor E."/>
            <person name="Vidal-Verdu A."/>
            <person name="Pascual J."/>
            <person name="Pereto J."/>
            <person name="Porcar M."/>
        </authorList>
    </citation>
    <scope>NUCLEOTIDE SEQUENCE</scope>
    <source>
        <strain evidence="10">M10.9X</strain>
    </source>
</reference>
<feature type="domain" description="GGDEF" evidence="9">
    <location>
        <begin position="425"/>
        <end position="559"/>
    </location>
</feature>
<dbReference type="Gene3D" id="3.30.70.270">
    <property type="match status" value="1"/>
</dbReference>
<dbReference type="GO" id="GO:0016020">
    <property type="term" value="C:membrane"/>
    <property type="evidence" value="ECO:0007669"/>
    <property type="project" value="UniProtKB-SubCell"/>
</dbReference>
<dbReference type="GO" id="GO:0003824">
    <property type="term" value="F:catalytic activity"/>
    <property type="evidence" value="ECO:0007669"/>
    <property type="project" value="UniProtKB-ARBA"/>
</dbReference>
<comment type="caution">
    <text evidence="10">The sequence shown here is derived from an EMBL/GenBank/DDBJ whole genome shotgun (WGS) entry which is preliminary data.</text>
</comment>
<dbReference type="InterPro" id="IPR035965">
    <property type="entry name" value="PAS-like_dom_sf"/>
</dbReference>
<evidence type="ECO:0000259" key="5">
    <source>
        <dbReference type="PROSITE" id="PS50112"/>
    </source>
</evidence>
<dbReference type="InterPro" id="IPR001633">
    <property type="entry name" value="EAL_dom"/>
</dbReference>
<dbReference type="SMART" id="SM01079">
    <property type="entry name" value="CHASE"/>
    <property type="match status" value="1"/>
</dbReference>
<dbReference type="NCBIfam" id="TIGR00254">
    <property type="entry name" value="GGDEF"/>
    <property type="match status" value="1"/>
</dbReference>
<dbReference type="InterPro" id="IPR052155">
    <property type="entry name" value="Biofilm_reg_signaling"/>
</dbReference>
<dbReference type="InterPro" id="IPR013655">
    <property type="entry name" value="PAS_fold_3"/>
</dbReference>
<evidence type="ECO:0000259" key="8">
    <source>
        <dbReference type="PROSITE" id="PS50883"/>
    </source>
</evidence>
<evidence type="ECO:0000259" key="9">
    <source>
        <dbReference type="PROSITE" id="PS50887"/>
    </source>
</evidence>
<dbReference type="Pfam" id="PF03924">
    <property type="entry name" value="CHASE"/>
    <property type="match status" value="1"/>
</dbReference>
<dbReference type="SMART" id="SM00052">
    <property type="entry name" value="EAL"/>
    <property type="match status" value="1"/>
</dbReference>
<proteinExistence type="predicted"/>
<dbReference type="InterPro" id="IPR035919">
    <property type="entry name" value="EAL_sf"/>
</dbReference>
<dbReference type="PROSITE" id="PS50883">
    <property type="entry name" value="EAL"/>
    <property type="match status" value="1"/>
</dbReference>
<dbReference type="InterPro" id="IPR043128">
    <property type="entry name" value="Rev_trsase/Diguanyl_cyclase"/>
</dbReference>
<feature type="domain" description="CHASE" evidence="7">
    <location>
        <begin position="88"/>
        <end position="172"/>
    </location>
</feature>
<evidence type="ECO:0000313" key="10">
    <source>
        <dbReference type="EMBL" id="MBP0483504.1"/>
    </source>
</evidence>
<dbReference type="PROSITE" id="PS50112">
    <property type="entry name" value="PAS"/>
    <property type="match status" value="1"/>
</dbReference>
<dbReference type="InterPro" id="IPR006189">
    <property type="entry name" value="CHASE_dom"/>
</dbReference>
<dbReference type="PANTHER" id="PTHR44757">
    <property type="entry name" value="DIGUANYLATE CYCLASE DGCP"/>
    <property type="match status" value="1"/>
</dbReference>
<dbReference type="CDD" id="cd01949">
    <property type="entry name" value="GGDEF"/>
    <property type="match status" value="1"/>
</dbReference>
<dbReference type="PROSITE" id="PS50887">
    <property type="entry name" value="GGDEF"/>
    <property type="match status" value="1"/>
</dbReference>
<keyword evidence="2" id="KW-0812">Transmembrane</keyword>
<evidence type="ECO:0000256" key="3">
    <source>
        <dbReference type="ARBA" id="ARBA00022989"/>
    </source>
</evidence>
<dbReference type="GO" id="GO:0007165">
    <property type="term" value="P:signal transduction"/>
    <property type="evidence" value="ECO:0007669"/>
    <property type="project" value="UniProtKB-ARBA"/>
</dbReference>
<dbReference type="InterPro" id="IPR029787">
    <property type="entry name" value="Nucleotide_cyclase"/>
</dbReference>
<evidence type="ECO:0000256" key="4">
    <source>
        <dbReference type="ARBA" id="ARBA00023136"/>
    </source>
</evidence>
<dbReference type="Proteomes" id="UP000675940">
    <property type="component" value="Unassembled WGS sequence"/>
</dbReference>
<dbReference type="SMART" id="SM00086">
    <property type="entry name" value="PAC"/>
    <property type="match status" value="1"/>
</dbReference>
<dbReference type="SMART" id="SM00267">
    <property type="entry name" value="GGDEF"/>
    <property type="match status" value="1"/>
</dbReference>
<dbReference type="NCBIfam" id="TIGR00229">
    <property type="entry name" value="sensory_box"/>
    <property type="match status" value="1"/>
</dbReference>
<dbReference type="Gene3D" id="3.30.450.350">
    <property type="entry name" value="CHASE domain"/>
    <property type="match status" value="1"/>
</dbReference>
<dbReference type="InterPro" id="IPR000014">
    <property type="entry name" value="PAS"/>
</dbReference>
<dbReference type="SUPFAM" id="SSF141868">
    <property type="entry name" value="EAL domain-like"/>
    <property type="match status" value="1"/>
</dbReference>
<name>A0A940MQC1_9RHOB</name>
<keyword evidence="11" id="KW-1185">Reference proteome</keyword>
<dbReference type="SMART" id="SM00091">
    <property type="entry name" value="PAS"/>
    <property type="match status" value="1"/>
</dbReference>
<evidence type="ECO:0000256" key="2">
    <source>
        <dbReference type="ARBA" id="ARBA00022692"/>
    </source>
</evidence>
<dbReference type="CDD" id="cd01948">
    <property type="entry name" value="EAL"/>
    <property type="match status" value="1"/>
</dbReference>
<dbReference type="CDD" id="cd00130">
    <property type="entry name" value="PAS"/>
    <property type="match status" value="1"/>
</dbReference>
<dbReference type="AlphaFoldDB" id="A0A940MQC1"/>
<feature type="domain" description="PAC" evidence="6">
    <location>
        <begin position="343"/>
        <end position="394"/>
    </location>
</feature>
<dbReference type="Pfam" id="PF00990">
    <property type="entry name" value="GGDEF"/>
    <property type="match status" value="1"/>
</dbReference>
<dbReference type="InterPro" id="IPR042240">
    <property type="entry name" value="CHASE_sf"/>
</dbReference>
<dbReference type="InterPro" id="IPR001610">
    <property type="entry name" value="PAC"/>
</dbReference>
<dbReference type="SUPFAM" id="SSF55785">
    <property type="entry name" value="PYP-like sensor domain (PAS domain)"/>
    <property type="match status" value="1"/>
</dbReference>
<dbReference type="PROSITE" id="PS50839">
    <property type="entry name" value="CHASE"/>
    <property type="match status" value="1"/>
</dbReference>